<evidence type="ECO:0000256" key="5">
    <source>
        <dbReference type="ARBA" id="ARBA00022989"/>
    </source>
</evidence>
<comment type="similarity">
    <text evidence="2">Belongs to the peptidase S54 family.</text>
</comment>
<dbReference type="GO" id="GO:0016020">
    <property type="term" value="C:membrane"/>
    <property type="evidence" value="ECO:0007669"/>
    <property type="project" value="UniProtKB-SubCell"/>
</dbReference>
<evidence type="ECO:0000313" key="10">
    <source>
        <dbReference type="Proteomes" id="UP000595895"/>
    </source>
</evidence>
<feature type="transmembrane region" description="Helical" evidence="7">
    <location>
        <begin position="258"/>
        <end position="280"/>
    </location>
</feature>
<dbReference type="GO" id="GO:0006508">
    <property type="term" value="P:proteolysis"/>
    <property type="evidence" value="ECO:0007669"/>
    <property type="project" value="UniProtKB-KW"/>
</dbReference>
<feature type="transmembrane region" description="Helical" evidence="7">
    <location>
        <begin position="179"/>
        <end position="199"/>
    </location>
</feature>
<feature type="transmembrane region" description="Helical" evidence="7">
    <location>
        <begin position="211"/>
        <end position="228"/>
    </location>
</feature>
<dbReference type="SUPFAM" id="SSF144091">
    <property type="entry name" value="Rhomboid-like"/>
    <property type="match status" value="1"/>
</dbReference>
<dbReference type="Proteomes" id="UP000595895">
    <property type="component" value="Chromosome"/>
</dbReference>
<feature type="domain" description="Peptidase S54 rhomboid" evidence="8">
    <location>
        <begin position="112"/>
        <end position="247"/>
    </location>
</feature>
<dbReference type="KEGG" id="awe:JG540_00085"/>
<feature type="transmembrane region" description="Helical" evidence="7">
    <location>
        <begin position="77"/>
        <end position="95"/>
    </location>
</feature>
<keyword evidence="5 7" id="KW-1133">Transmembrane helix</keyword>
<accession>A0A7T7M9J0</accession>
<organism evidence="9 10">
    <name type="scientific">Actinomyces weissii</name>
    <dbReference type="NCBI Taxonomy" id="675090"/>
    <lineage>
        <taxon>Bacteria</taxon>
        <taxon>Bacillati</taxon>
        <taxon>Actinomycetota</taxon>
        <taxon>Actinomycetes</taxon>
        <taxon>Actinomycetales</taxon>
        <taxon>Actinomycetaceae</taxon>
        <taxon>Actinomyces</taxon>
    </lineage>
</organism>
<dbReference type="PANTHER" id="PTHR43731">
    <property type="entry name" value="RHOMBOID PROTEASE"/>
    <property type="match status" value="1"/>
</dbReference>
<dbReference type="AlphaFoldDB" id="A0A7T7M9J0"/>
<proteinExistence type="inferred from homology"/>
<name>A0A7T7M9J0_9ACTO</name>
<feature type="transmembrane region" description="Helical" evidence="7">
    <location>
        <begin position="153"/>
        <end position="173"/>
    </location>
</feature>
<dbReference type="SUPFAM" id="SSF57845">
    <property type="entry name" value="B-box zinc-binding domain"/>
    <property type="match status" value="1"/>
</dbReference>
<sequence length="282" mass="29931">MTQPPTYHSQEQAPVCPRHPERVAYVRCQRCNHPVCPSCQLPSPVGVRCVDCASAAAASRRPTRTVLGGVQASGAKVTVGFIGLCVLVYLLQQVPGLGVTRWLAFNPALAATEPWRFLTTALLHGSPLHLAFNMFALWVVGGQLEEVLGRWRYLALLLLSAFGGSAMIYLLATPGSQSWVTWTVGASGAVFGLFATLFVVQRRFGRDTSAVLGLLGLNLVISFVGANISWQGHLGGLLAGAALASVYAWAPRERRTQVSVAGTVGLAGLLLAVVVLRAFLAA</sequence>
<evidence type="ECO:0000256" key="1">
    <source>
        <dbReference type="ARBA" id="ARBA00004141"/>
    </source>
</evidence>
<comment type="subcellular location">
    <subcellularLocation>
        <location evidence="1">Membrane</location>
        <topology evidence="1">Multi-pass membrane protein</topology>
    </subcellularLocation>
</comment>
<dbReference type="Pfam" id="PF01694">
    <property type="entry name" value="Rhomboid"/>
    <property type="match status" value="1"/>
</dbReference>
<evidence type="ECO:0000313" key="9">
    <source>
        <dbReference type="EMBL" id="QQM67357.1"/>
    </source>
</evidence>
<dbReference type="PANTHER" id="PTHR43731:SF14">
    <property type="entry name" value="PRESENILIN-ASSOCIATED RHOMBOID-LIKE PROTEIN, MITOCHONDRIAL"/>
    <property type="match status" value="1"/>
</dbReference>
<dbReference type="RefSeq" id="WP_200275876.1">
    <property type="nucleotide sequence ID" value="NZ_CP066802.1"/>
</dbReference>
<keyword evidence="6 7" id="KW-0472">Membrane</keyword>
<dbReference type="EMBL" id="CP066802">
    <property type="protein sequence ID" value="QQM67357.1"/>
    <property type="molecule type" value="Genomic_DNA"/>
</dbReference>
<feature type="transmembrane region" description="Helical" evidence="7">
    <location>
        <begin position="115"/>
        <end position="141"/>
    </location>
</feature>
<evidence type="ECO:0000256" key="2">
    <source>
        <dbReference type="ARBA" id="ARBA00009045"/>
    </source>
</evidence>
<evidence type="ECO:0000259" key="8">
    <source>
        <dbReference type="Pfam" id="PF01694"/>
    </source>
</evidence>
<keyword evidence="9" id="KW-0645">Protease</keyword>
<keyword evidence="4" id="KW-0378">Hydrolase</keyword>
<protein>
    <submittedName>
        <fullName evidence="9">Rhomboid family intramembrane serine protease</fullName>
    </submittedName>
</protein>
<keyword evidence="10" id="KW-1185">Reference proteome</keyword>
<feature type="transmembrane region" description="Helical" evidence="7">
    <location>
        <begin position="234"/>
        <end position="251"/>
    </location>
</feature>
<keyword evidence="3 7" id="KW-0812">Transmembrane</keyword>
<dbReference type="Gene3D" id="1.20.1540.10">
    <property type="entry name" value="Rhomboid-like"/>
    <property type="match status" value="1"/>
</dbReference>
<gene>
    <name evidence="9" type="ORF">JG540_00085</name>
</gene>
<dbReference type="InterPro" id="IPR022764">
    <property type="entry name" value="Peptidase_S54_rhomboid_dom"/>
</dbReference>
<evidence type="ECO:0000256" key="7">
    <source>
        <dbReference type="SAM" id="Phobius"/>
    </source>
</evidence>
<reference evidence="9 10" key="1">
    <citation type="submission" date="2020-12" db="EMBL/GenBank/DDBJ databases">
        <authorList>
            <person name="Zhou J."/>
        </authorList>
    </citation>
    <scope>NUCLEOTIDE SEQUENCE [LARGE SCALE GENOMIC DNA]</scope>
    <source>
        <strain evidence="9 10">CCUG 61299</strain>
    </source>
</reference>
<evidence type="ECO:0000256" key="4">
    <source>
        <dbReference type="ARBA" id="ARBA00022801"/>
    </source>
</evidence>
<dbReference type="InterPro" id="IPR050925">
    <property type="entry name" value="Rhomboid_protease_S54"/>
</dbReference>
<dbReference type="InterPro" id="IPR035952">
    <property type="entry name" value="Rhomboid-like_sf"/>
</dbReference>
<dbReference type="GO" id="GO:0004252">
    <property type="term" value="F:serine-type endopeptidase activity"/>
    <property type="evidence" value="ECO:0007669"/>
    <property type="project" value="InterPro"/>
</dbReference>
<evidence type="ECO:0000256" key="6">
    <source>
        <dbReference type="ARBA" id="ARBA00023136"/>
    </source>
</evidence>
<evidence type="ECO:0000256" key="3">
    <source>
        <dbReference type="ARBA" id="ARBA00022692"/>
    </source>
</evidence>